<gene>
    <name evidence="1" type="ordered locus">Tneu_1941</name>
</gene>
<keyword evidence="2" id="KW-1185">Reference proteome</keyword>
<protein>
    <submittedName>
        <fullName evidence="1">Uncharacterized protein</fullName>
    </submittedName>
</protein>
<dbReference type="Proteomes" id="UP000001694">
    <property type="component" value="Chromosome"/>
</dbReference>
<organism evidence="1 2">
    <name type="scientific">Pyrobaculum neutrophilum (strain DSM 2338 / JCM 9278 / NBRC 100436 / V24Sta)</name>
    <name type="common">Thermoproteus neutrophilus</name>
    <dbReference type="NCBI Taxonomy" id="444157"/>
    <lineage>
        <taxon>Archaea</taxon>
        <taxon>Thermoproteota</taxon>
        <taxon>Thermoprotei</taxon>
        <taxon>Thermoproteales</taxon>
        <taxon>Thermoproteaceae</taxon>
        <taxon>Pyrobaculum</taxon>
    </lineage>
</organism>
<dbReference type="EMBL" id="CP001014">
    <property type="protein sequence ID" value="ACB40856.1"/>
    <property type="molecule type" value="Genomic_DNA"/>
</dbReference>
<reference evidence="1" key="1">
    <citation type="submission" date="2008-03" db="EMBL/GenBank/DDBJ databases">
        <title>Complete sequence of Thermoproteus neutrophilus V24Sta.</title>
        <authorList>
            <consortium name="US DOE Joint Genome Institute"/>
            <person name="Copeland A."/>
            <person name="Lucas S."/>
            <person name="Lapidus A."/>
            <person name="Glavina del Rio T."/>
            <person name="Dalin E."/>
            <person name="Tice H."/>
            <person name="Bruce D."/>
            <person name="Goodwin L."/>
            <person name="Pitluck S."/>
            <person name="Sims D."/>
            <person name="Brettin T."/>
            <person name="Detter J.C."/>
            <person name="Han C."/>
            <person name="Kuske C.R."/>
            <person name="Schmutz J."/>
            <person name="Larimer F."/>
            <person name="Land M."/>
            <person name="Hauser L."/>
            <person name="Kyrpides N."/>
            <person name="Mikhailova N."/>
            <person name="Biddle J.F."/>
            <person name="Zhang Z."/>
            <person name="Fitz-Gibbon S.T."/>
            <person name="Lowe T.M."/>
            <person name="Saltikov C."/>
            <person name="House C.H."/>
            <person name="Richardson P."/>
        </authorList>
    </citation>
    <scope>NUCLEOTIDE SEQUENCE [LARGE SCALE GENOMIC DNA]</scope>
    <source>
        <strain evidence="1">V24Sta</strain>
    </source>
</reference>
<proteinExistence type="predicted"/>
<evidence type="ECO:0000313" key="2">
    <source>
        <dbReference type="Proteomes" id="UP000001694"/>
    </source>
</evidence>
<dbReference type="AlphaFoldDB" id="B1YC02"/>
<dbReference type="HOGENOM" id="CLU_1623522_0_0_2"/>
<accession>B1YC02</accession>
<dbReference type="eggNOG" id="arCOG05437">
    <property type="taxonomic scope" value="Archaea"/>
</dbReference>
<sequence length="163" mass="18403">MARWARYTLSTSPLRYLFKSYPPDVERLPLQEVVSRVRNGENLEVLGYEGDVVLVDKVKGIVKGDFAQEDLSELKKRKPRGKPTEEQLELAAGLARRLGEAKKPFKVIFGPKEVTVRAGQGFIRVTEDVVKLAGYKSLEDDPIPLVIDLLRGYGEVKLLRPLR</sequence>
<evidence type="ECO:0000313" key="1">
    <source>
        <dbReference type="EMBL" id="ACB40856.1"/>
    </source>
</evidence>
<name>B1YC02_PYRNV</name>
<dbReference type="KEGG" id="tne:Tneu_1941"/>